<protein>
    <submittedName>
        <fullName evidence="2">Esterase/lipase superfamily enzyme</fullName>
    </submittedName>
</protein>
<dbReference type="AlphaFoldDB" id="A0A1X7PFK3"/>
<dbReference type="Pfam" id="PF05990">
    <property type="entry name" value="DUF900"/>
    <property type="match status" value="1"/>
</dbReference>
<organism evidence="2 3">
    <name type="scientific">Mesorhizobium australicum</name>
    <dbReference type="NCBI Taxonomy" id="536018"/>
    <lineage>
        <taxon>Bacteria</taxon>
        <taxon>Pseudomonadati</taxon>
        <taxon>Pseudomonadota</taxon>
        <taxon>Alphaproteobacteria</taxon>
        <taxon>Hyphomicrobiales</taxon>
        <taxon>Phyllobacteriaceae</taxon>
        <taxon>Mesorhizobium</taxon>
    </lineage>
</organism>
<dbReference type="Proteomes" id="UP000193083">
    <property type="component" value="Unassembled WGS sequence"/>
</dbReference>
<evidence type="ECO:0000256" key="1">
    <source>
        <dbReference type="SAM" id="SignalP"/>
    </source>
</evidence>
<accession>A0A1X7PFK3</accession>
<evidence type="ECO:0000313" key="3">
    <source>
        <dbReference type="Proteomes" id="UP000193083"/>
    </source>
</evidence>
<dbReference type="InterPro" id="IPR029058">
    <property type="entry name" value="AB_hydrolase_fold"/>
</dbReference>
<dbReference type="InterPro" id="IPR010297">
    <property type="entry name" value="DUF900_hydrolase"/>
</dbReference>
<name>A0A1X7PFK3_9HYPH</name>
<dbReference type="InterPro" id="IPR014586">
    <property type="entry name" value="UCP033909"/>
</dbReference>
<evidence type="ECO:0000313" key="2">
    <source>
        <dbReference type="EMBL" id="SMH49560.1"/>
    </source>
</evidence>
<dbReference type="OrthoDB" id="9797755at2"/>
<gene>
    <name evidence="2" type="ORF">SAMN02982922_3936</name>
</gene>
<keyword evidence="3" id="KW-1185">Reference proteome</keyword>
<dbReference type="PANTHER" id="PTHR36513">
    <property type="entry name" value="ABC TRANSMEMBRANE TYPE-1 DOMAIN-CONTAINING PROTEIN"/>
    <property type="match status" value="1"/>
</dbReference>
<keyword evidence="1" id="KW-0732">Signal</keyword>
<dbReference type="SUPFAM" id="SSF53474">
    <property type="entry name" value="alpha/beta-Hydrolases"/>
    <property type="match status" value="1"/>
</dbReference>
<dbReference type="RefSeq" id="WP_085465688.1">
    <property type="nucleotide sequence ID" value="NZ_FXBL01000004.1"/>
</dbReference>
<sequence>MASVGSRSWRFTAAVLAAALLASGCNTAPERPLFFDPPVVSQKGVAATHEIYIATTRRKADNPKAVFDGRRSQEHAFARIDVSVPAIHKVGGLEKPKGKSPDPSRYFTARSITAYDGISTFSSHVNDAARRDGGRVLVFVHGYKTPFDAAVYRATQIVHDSGYDGAPILFTWASAGRAVDYVYDRDSANAARDALEELLRSLAKSGVKRIDIVAHSMGTWLTMETLRSLAIAGDRDIGGRLGDVILASPDIDVDVFKSQMRRYGVPDRPFFVLLSDDDKALRVSSLIAGQQPRLGEYRDAKEIAELGLVVVDLTQVKAGDSYNHTKFADNPTLVTMLGERLRNGDKFDGDTEITEAPALLARGVGTAAEVIITTPFKVFNMVLNQ</sequence>
<feature type="chain" id="PRO_5012123610" evidence="1">
    <location>
        <begin position="29"/>
        <end position="385"/>
    </location>
</feature>
<dbReference type="PIRSF" id="PIRSF033909">
    <property type="entry name" value="UCP033909"/>
    <property type="match status" value="1"/>
</dbReference>
<dbReference type="PROSITE" id="PS51257">
    <property type="entry name" value="PROKAR_LIPOPROTEIN"/>
    <property type="match status" value="1"/>
</dbReference>
<dbReference type="PANTHER" id="PTHR36513:SF1">
    <property type="entry name" value="TRANSMEMBRANE PROTEIN"/>
    <property type="match status" value="1"/>
</dbReference>
<reference evidence="2 3" key="1">
    <citation type="submission" date="2017-04" db="EMBL/GenBank/DDBJ databases">
        <authorList>
            <person name="Afonso C.L."/>
            <person name="Miller P.J."/>
            <person name="Scott M.A."/>
            <person name="Spackman E."/>
            <person name="Goraichik I."/>
            <person name="Dimitrov K.M."/>
            <person name="Suarez D.L."/>
            <person name="Swayne D.E."/>
        </authorList>
    </citation>
    <scope>NUCLEOTIDE SEQUENCE [LARGE SCALE GENOMIC DNA]</scope>
    <source>
        <strain evidence="2 3">B5P</strain>
    </source>
</reference>
<feature type="signal peptide" evidence="1">
    <location>
        <begin position="1"/>
        <end position="28"/>
    </location>
</feature>
<dbReference type="Gene3D" id="3.40.50.1820">
    <property type="entry name" value="alpha/beta hydrolase"/>
    <property type="match status" value="1"/>
</dbReference>
<proteinExistence type="predicted"/>
<dbReference type="EMBL" id="FXBL01000004">
    <property type="protein sequence ID" value="SMH49560.1"/>
    <property type="molecule type" value="Genomic_DNA"/>
</dbReference>